<gene>
    <name evidence="2" type="ORF">SAMN05421659_1028</name>
</gene>
<evidence type="ECO:0000259" key="1">
    <source>
        <dbReference type="Pfam" id="PF07238"/>
    </source>
</evidence>
<proteinExistence type="predicted"/>
<dbReference type="RefSeq" id="WP_092450253.1">
    <property type="nucleotide sequence ID" value="NZ_FOJI01000002.1"/>
</dbReference>
<dbReference type="AlphaFoldDB" id="A0A1I0MPF7"/>
<protein>
    <submittedName>
        <fullName evidence="2">PilZ domain-containing protein</fullName>
    </submittedName>
</protein>
<name>A0A1I0MPF7_9FIRM</name>
<evidence type="ECO:0000313" key="3">
    <source>
        <dbReference type="Proteomes" id="UP000199701"/>
    </source>
</evidence>
<feature type="domain" description="PilZ" evidence="1">
    <location>
        <begin position="5"/>
        <end position="103"/>
    </location>
</feature>
<organism evidence="2 3">
    <name type="scientific">[Clostridium] fimetarium</name>
    <dbReference type="NCBI Taxonomy" id="99656"/>
    <lineage>
        <taxon>Bacteria</taxon>
        <taxon>Bacillati</taxon>
        <taxon>Bacillota</taxon>
        <taxon>Clostridia</taxon>
        <taxon>Lachnospirales</taxon>
        <taxon>Lachnospiraceae</taxon>
    </lineage>
</organism>
<dbReference type="InterPro" id="IPR009875">
    <property type="entry name" value="PilZ_domain"/>
</dbReference>
<evidence type="ECO:0000313" key="2">
    <source>
        <dbReference type="EMBL" id="SEV90023.1"/>
    </source>
</evidence>
<dbReference type="Proteomes" id="UP000199701">
    <property type="component" value="Unassembled WGS sequence"/>
</dbReference>
<dbReference type="EMBL" id="FOJI01000002">
    <property type="protein sequence ID" value="SEV90023.1"/>
    <property type="molecule type" value="Genomic_DNA"/>
</dbReference>
<accession>A0A1I0MPF7</accession>
<keyword evidence="3" id="KW-1185">Reference proteome</keyword>
<reference evidence="2 3" key="1">
    <citation type="submission" date="2016-10" db="EMBL/GenBank/DDBJ databases">
        <authorList>
            <person name="de Groot N.N."/>
        </authorList>
    </citation>
    <scope>NUCLEOTIDE SEQUENCE [LARGE SCALE GENOMIC DNA]</scope>
    <source>
        <strain evidence="2 3">DSM 9179</strain>
    </source>
</reference>
<dbReference type="Gene3D" id="2.40.10.220">
    <property type="entry name" value="predicted glycosyltransferase like domains"/>
    <property type="match status" value="1"/>
</dbReference>
<dbReference type="Pfam" id="PF07238">
    <property type="entry name" value="PilZ"/>
    <property type="match status" value="1"/>
</dbReference>
<dbReference type="OrthoDB" id="2048971at2"/>
<dbReference type="GO" id="GO:0035438">
    <property type="term" value="F:cyclic-di-GMP binding"/>
    <property type="evidence" value="ECO:0007669"/>
    <property type="project" value="InterPro"/>
</dbReference>
<sequence length="119" mass="13590">MENDHRKSKRTGMNVKIKLRTIQNEEITTDSNEEIEVDVVNISKEGMGFKTQKVLVFNGLYDTVIVLSNGERFSSIIKIIRMENDGEPETVYGCHFVGINGADQFKIDVFQILCEYGRI</sequence>